<dbReference type="STRING" id="371042.NG99_09860"/>
<feature type="signal peptide" evidence="5">
    <location>
        <begin position="1"/>
        <end position="19"/>
    </location>
</feature>
<protein>
    <submittedName>
        <fullName evidence="8">Arginine ABC transporter substrate-binding protein</fullName>
    </submittedName>
</protein>
<feature type="domain" description="Ionotropic glutamate receptor C-terminal" evidence="7">
    <location>
        <begin position="24"/>
        <end position="243"/>
    </location>
</feature>
<organism evidence="8 9">
    <name type="scientific">Erwinia typographi</name>
    <dbReference type="NCBI Taxonomy" id="371042"/>
    <lineage>
        <taxon>Bacteria</taxon>
        <taxon>Pseudomonadati</taxon>
        <taxon>Pseudomonadota</taxon>
        <taxon>Gammaproteobacteria</taxon>
        <taxon>Enterobacterales</taxon>
        <taxon>Erwiniaceae</taxon>
        <taxon>Erwinia</taxon>
    </lineage>
</organism>
<dbReference type="OrthoDB" id="9768183at2"/>
<keyword evidence="3 5" id="KW-0732">Signal</keyword>
<dbReference type="PROSITE" id="PS01039">
    <property type="entry name" value="SBP_BACTERIAL_3"/>
    <property type="match status" value="1"/>
</dbReference>
<dbReference type="AlphaFoldDB" id="A0A0A3Z500"/>
<proteinExistence type="inferred from homology"/>
<comment type="subcellular location">
    <subcellularLocation>
        <location evidence="1">Cell envelope</location>
    </subcellularLocation>
</comment>
<evidence type="ECO:0000256" key="2">
    <source>
        <dbReference type="ARBA" id="ARBA00010333"/>
    </source>
</evidence>
<dbReference type="EMBL" id="JRUQ01000029">
    <property type="protein sequence ID" value="KGT94147.1"/>
    <property type="molecule type" value="Genomic_DNA"/>
</dbReference>
<accession>A0A0A3Z500</accession>
<dbReference type="Proteomes" id="UP000030351">
    <property type="component" value="Unassembled WGS sequence"/>
</dbReference>
<evidence type="ECO:0000313" key="9">
    <source>
        <dbReference type="Proteomes" id="UP000030351"/>
    </source>
</evidence>
<evidence type="ECO:0000256" key="3">
    <source>
        <dbReference type="ARBA" id="ARBA00022729"/>
    </source>
</evidence>
<dbReference type="Gene3D" id="3.40.190.10">
    <property type="entry name" value="Periplasmic binding protein-like II"/>
    <property type="match status" value="2"/>
</dbReference>
<dbReference type="GO" id="GO:0015276">
    <property type="term" value="F:ligand-gated monoatomic ion channel activity"/>
    <property type="evidence" value="ECO:0007669"/>
    <property type="project" value="InterPro"/>
</dbReference>
<dbReference type="SUPFAM" id="SSF53850">
    <property type="entry name" value="Periplasmic binding protein-like II"/>
    <property type="match status" value="1"/>
</dbReference>
<dbReference type="PANTHER" id="PTHR35936">
    <property type="entry name" value="MEMBRANE-BOUND LYTIC MUREIN TRANSGLYCOSYLASE F"/>
    <property type="match status" value="1"/>
</dbReference>
<evidence type="ECO:0000313" key="8">
    <source>
        <dbReference type="EMBL" id="KGT94147.1"/>
    </source>
</evidence>
<dbReference type="Pfam" id="PF00497">
    <property type="entry name" value="SBP_bac_3"/>
    <property type="match status" value="1"/>
</dbReference>
<evidence type="ECO:0000256" key="4">
    <source>
        <dbReference type="RuleBase" id="RU003744"/>
    </source>
</evidence>
<comment type="similarity">
    <text evidence="2 4">Belongs to the bacterial solute-binding protein 3 family.</text>
</comment>
<dbReference type="eggNOG" id="COG0834">
    <property type="taxonomic scope" value="Bacteria"/>
</dbReference>
<dbReference type="RefSeq" id="WP_034891651.1">
    <property type="nucleotide sequence ID" value="NZ_JRUQ01000029.1"/>
</dbReference>
<sequence length="245" mass="27377">MLKLVLLLLLTAIISCAQAAAPLRFASTANNPPFEFLNSEYQLVGFDIDLAKALCERMQQQCSFTNNIFERLLPSLKFRRYDAVISGLDITEERQKLVDFTNPYINNSGTMVAGKGLYNNIEQMKGKRVGIGAETTHQAWLTVTWPEIIAVTYDNYQNALLDMRNGRLDGIFSDTVAIQELLKTNPQLAVVGQPITDQRFFGSGLGIAVRKGNTQLLDNLNKALESLKNDGTLDQLRRRWFGAAD</sequence>
<evidence type="ECO:0000256" key="1">
    <source>
        <dbReference type="ARBA" id="ARBA00004196"/>
    </source>
</evidence>
<evidence type="ECO:0000259" key="7">
    <source>
        <dbReference type="SMART" id="SM00079"/>
    </source>
</evidence>
<dbReference type="PANTHER" id="PTHR35936:SF20">
    <property type="entry name" value="ABC TRANSPORTER ARGININE-BINDING PROTEIN 2-RELATED"/>
    <property type="match status" value="1"/>
</dbReference>
<reference evidence="8 9" key="1">
    <citation type="submission" date="2014-10" db="EMBL/GenBank/DDBJ databases">
        <title>Genome sequence of Erwinia typographi M043b.</title>
        <authorList>
            <person name="Chan K.-G."/>
            <person name="Tan W.-S."/>
        </authorList>
    </citation>
    <scope>NUCLEOTIDE SEQUENCE [LARGE SCALE GENOMIC DNA]</scope>
    <source>
        <strain evidence="8 9">M043b</strain>
    </source>
</reference>
<feature type="chain" id="PRO_5002017528" evidence="5">
    <location>
        <begin position="20"/>
        <end position="245"/>
    </location>
</feature>
<dbReference type="GO" id="GO:0016020">
    <property type="term" value="C:membrane"/>
    <property type="evidence" value="ECO:0007669"/>
    <property type="project" value="InterPro"/>
</dbReference>
<dbReference type="PROSITE" id="PS51257">
    <property type="entry name" value="PROKAR_LIPOPROTEIN"/>
    <property type="match status" value="1"/>
</dbReference>
<evidence type="ECO:0000256" key="5">
    <source>
        <dbReference type="SAM" id="SignalP"/>
    </source>
</evidence>
<comment type="caution">
    <text evidence="8">The sequence shown here is derived from an EMBL/GenBank/DDBJ whole genome shotgun (WGS) entry which is preliminary data.</text>
</comment>
<name>A0A0A3Z500_9GAMM</name>
<dbReference type="InterPro" id="IPR018313">
    <property type="entry name" value="SBP_3_CS"/>
</dbReference>
<feature type="domain" description="Solute-binding protein family 3/N-terminal" evidence="6">
    <location>
        <begin position="22"/>
        <end position="244"/>
    </location>
</feature>
<dbReference type="GO" id="GO:0030288">
    <property type="term" value="C:outer membrane-bounded periplasmic space"/>
    <property type="evidence" value="ECO:0007669"/>
    <property type="project" value="UniProtKB-ARBA"/>
</dbReference>
<keyword evidence="9" id="KW-1185">Reference proteome</keyword>
<dbReference type="InterPro" id="IPR001320">
    <property type="entry name" value="Iontro_rcpt_C"/>
</dbReference>
<dbReference type="SMART" id="SM00079">
    <property type="entry name" value="PBPe"/>
    <property type="match status" value="1"/>
</dbReference>
<dbReference type="SMART" id="SM00062">
    <property type="entry name" value="PBPb"/>
    <property type="match status" value="1"/>
</dbReference>
<gene>
    <name evidence="8" type="ORF">NG99_09860</name>
</gene>
<evidence type="ECO:0000259" key="6">
    <source>
        <dbReference type="SMART" id="SM00062"/>
    </source>
</evidence>
<dbReference type="InterPro" id="IPR001638">
    <property type="entry name" value="Solute-binding_3/MltF_N"/>
</dbReference>